<reference evidence="1 2" key="1">
    <citation type="submission" date="2024-05" db="EMBL/GenBank/DDBJ databases">
        <title>Burkholderia sp. Nov. a novel bacteria isolated from rhizosphere soil of Camellia sinensis.</title>
        <authorList>
            <person name="Dong Y."/>
        </authorList>
    </citation>
    <scope>NUCLEOTIDE SEQUENCE [LARGE SCALE GENOMIC DNA]</scope>
    <source>
        <strain evidence="1 2">GS2Y</strain>
    </source>
</reference>
<dbReference type="EMBL" id="JBCPYA010000002">
    <property type="protein sequence ID" value="MEN2470076.1"/>
    <property type="molecule type" value="Genomic_DNA"/>
</dbReference>
<comment type="caution">
    <text evidence="1">The sequence shown here is derived from an EMBL/GenBank/DDBJ whole genome shotgun (WGS) entry which is preliminary data.</text>
</comment>
<dbReference type="Gene3D" id="2.160.20.160">
    <property type="match status" value="1"/>
</dbReference>
<evidence type="ECO:0000313" key="2">
    <source>
        <dbReference type="Proteomes" id="UP001466933"/>
    </source>
</evidence>
<name>A0ABU9WDF0_9BURK</name>
<accession>A0ABU9WDF0</accession>
<evidence type="ECO:0000313" key="1">
    <source>
        <dbReference type="EMBL" id="MEN2470076.1"/>
    </source>
</evidence>
<dbReference type="Proteomes" id="UP001466933">
    <property type="component" value="Unassembled WGS sequence"/>
</dbReference>
<gene>
    <name evidence="1" type="ORF">VOI36_09235</name>
</gene>
<organism evidence="1 2">
    <name type="scientific">Burkholderia theae</name>
    <dbReference type="NCBI Taxonomy" id="3143496"/>
    <lineage>
        <taxon>Bacteria</taxon>
        <taxon>Pseudomonadati</taxon>
        <taxon>Pseudomonadota</taxon>
        <taxon>Betaproteobacteria</taxon>
        <taxon>Burkholderiales</taxon>
        <taxon>Burkholderiaceae</taxon>
        <taxon>Burkholderia</taxon>
    </lineage>
</organism>
<keyword evidence="2" id="KW-1185">Reference proteome</keyword>
<sequence>MATTALQDHHIIPQDLAKNDDLLNLLNQNNLFNVDDTLNRLYLPSTADLAAELGTITPHSGGPLSSYETGVQNFLDELARSPDFAATQAGDQAQRQAALQRLANAVTQLRDTMKVAILNGDLFTNNPAASTGIDAAAKNAAFFGDVAGYAERNAGKIAEVTALQTKIGGDAAKMIALDSSAKVEAVLTYAKTNNLRLASIASLGSTSQNISKDAAAALARYLNVAGITVHGAADAGDVASIVQKYFKNQAGAITTQAAMGIVGAVLTAGDAVGTYARARSQGEAVWSADLEAGKSVVVAAAIGAVMLAVGDLAVPVIATVAGAVLVKSIAESAWDYLAEPVGRLGGALSAGDLSDSVDAAAQVSAAVMKWVGDSVTPFLKTLQINAADFARDPAGYLASLGKQIWAGTKGALSSLVSNTSLFLGENTDELTSAIEQGMQNRLVGQAQLATQTLGSTGVALNASIRGFARDSSSSDLRAVTDVEVNAGNIVVNAAPSAGWTKTTQLGPNSNLTEVVSSTDSQGKAITLNYTSSGGDSTVTLSSASFSGQNIQGADPSVVGSAVFNALDSVSQTVGSASATLTGANLTHARDAIQSAVSKGDGAAVAGSLGGFADSLAPLIVATTKNADLSRSLATAMGQNPHSVAAIVPQKIPVPDPIVPTPYVPGQPIQALQAPFNENYIGKGFSYSIHNGVLTDWIEDGKNYHNGVLLGAKDLAPGALGYFLQSIFGYDIDAARNFLYSVLGLGTFHGDGSLAHPWTFIPNGNFVPISLPVVSPGSGNSWWIDVTVIDGNGNWLGSANSNGPSRNPIVIIPQGRGFSTALADPLVFSLDGHDVQFIPADQSHAKLNIGAGGKSTQTGWVGPNTGILVSISQDGNVVLVPDFANLATLDANHDGVIDASDPNFASLAVWADANGDGVVQPGELKTLESLGIKSIGVTATPTNQNVAGNVITATGVLTFADGRTEVVDNVTFGSLPTPPSAPQLDGQSAASLAFYSRVLAYRTTQARGVAQAVAQAMPSLEYGVPLWGMSQDIQRDPYGKGGLLNTSGVHVVNGALSYDGPASSWTPLRLDNEHIYILGADGNVRVNEAPHLLAGASSSISNALTAMEAAAQAVVAAAGNQSASEGAAMSANMQNAALGSASDVGAMASAAVTEQSWRSALTSVSVAWGAMTRATADLTSSGAAVSALQLPAGALYIDDQDVQEAIDAAISQNHLVEIQANGAAAFETLLGAIAQAWNVSQVTYAGTGSSVQAAGGDLVLVAAGTESISDGSAPSTYVILPGAQVQIQGFHVGAGGSKLDFLSPGEALWITQTAAGVQMTNGGTSVLLAGVAVSQLGWYENVAGISAISFNGLTSAIVNLASRGGRNDDGTTHISTLTMSGASNTLIANGGTDVLTATGTSNVLVSGDGVARLSATGSNNTLLGGAGTDQLIVSGSGTHNVLIGGSGTEQLSVDETLGQQGANTLIAGSGNDVLHVTGDQSTLIAGGGVDALIASGNGNTLVGGSGNDILQADGHGNVLQAGSGTSELVSRATGNTLIGGGRATQAVYSGNDLTVDLSRGFASVNGGTTSDTLIGIGSVAVAGDHATLLGGSLFGTLAASGQGDTLISGSGGAVLTSKMNGNTLIAGSALTVAQYTNDGLAIDLGAGTVKSVRGGGANDTLLGITRVMVTGNDDVVISSSAGGDRLEAFGTNDTLIAAGTKNTLSGGNATTFAVNAVGANTLIAGTGSNVASYSGTGISIDLAAGTVTGTGAEHDTLIGTFSVAQATGTQETLLGGRHLSTLASNAGGNSLIAGSAATAAWFSGDAITVDLGAGTAVVNGATVHDTLLGITRAVVAGQHDMLRSAAAGGDTLFAFGVEDTLVALGAGNTLEGGTHVATLLGNGAGNTLIAGTGQTVATYGSNATVDLGAGVAAINGTGAHDVLVGISIADATGTAATLIGSTGTSTLVGNVQGNTLIGGAGRTAAEYSGMYLTVNLDTGTARGTGAAPFDTLSKIAIGVIAGDNNTLIGGSGDVLVNLSGNNDTLVATGTGETLQGGSGRSTLVSSVVGNTLLGGAGATTAAYVINGTVVDLQAGTVSGNGQTGTIKGIANVQVQGNHDTVVGGGVGQTLAVTGEFDTILGAGHSVLLASGNDDVLIGALGGADFLQATNGNRNTLIALGSGNTLAGGAGDTTLVSNVAGNTLISGAGRTVASYAGSGITVNLETGTAVANGASTGTDTLIGITAVSVSGDGDTLIGSKAGGDDLHATGVGDTLIANGGHDVLRAGSTNATLASNAAGNTLIGSSASTVAYYGGNGVTVNLVDQVAGVNGATVSDTLVGIQVAQAGGAGDTLYGGSGSSTLISNGAGNTLIAGTNRTVAWYAESGMAVNLSNGVASANSGNTTDRLIGMMAGGVSGANDTLIGGAAGGNFLIAKGSNDTLIAFGSGNTLIGASSTDTLITNAAGNTLEGGAGAATAVYTGDNLAVNLANGLVSGAGASGSIVGVSHVIAAGLNDTLIAGNSTSTLSATGSHDTLIGGLGATTLIGDGNSNTLVAGTGLSVAQYFGAGAVINLATQRATSSGTSGDTLVGIKIAEVAGASQTLIGADNAVSTLVGNAAGNTLIGGAGRVGSEAYYLGDGLIGDMNHMSFSGTGGGDTLTAIKDVRIVGNHNTFAGNSSITGDYNTLNSNGKLDGFPGLYLYSDTLIGNHNTLIGAGDISGNSNVLLGGGTVAGDSNTLIGNDYSILISSSGSNNVLIGMGRATVMKGGTGTTTLVSNATGDMLYGGAGPTVAAYADNVYVDLTAGLAEHWPSPPPNSAYPNQKPGDPAYPGDTLSNITIAQASGRNAILIAGAHDTISGNGQGNTLIGQYDTQLGYLGTAYFYADHVFTDLAQGTARVEDSHHNVTFDTLVGGFAKYVVSGDNDILVGKGGGRVLLQADGNNDTLIAGHAGSYQSFNDSSPYHLGGNVPDSILNRTWGDTKLAGGSGTSVLVSLPSSNTLIGGTGKTVAAYGAPIVMYDATWHHPSFTDEAAETFIGSGVVINLAAQTVSGGYFADYIGPWRLNNNPPPTSKVANTGIDRLIGITIAEATGTGETLIGGAGSTTLVSNGTGNTLLAGSSATVAYYENDNVTVNLGGVTGPVGQTRTLNGTAGFDVLIGFRAAQVTGANVQLTGSRYGGNLLKALGTRDQVYAGGANDTLLILGGSQNGLHGAGHDTLMVQDGTNAILSGSGSDTLEALGGIGSTLVGSGGDTLIGAGGAAGTTLMGSLNHDTLIAQSKRTEVYYTNYDVPDYNLVVDLRIGVAADNVGNADTLIGITSALIDGSGNTLIGSNSGGDYLQANGSSTLIAAGINNTLVSGGSGNATLMSSQQGGNTLVGRDSSALAYYDANFMNIDLMHGLASAYGRLTDGLVGVTKVEVTGRGETLTGGATASTLVSTSVGSNTLIAGTGVTEVLYVTNNMSIDLAAGRAKSSTNGAEDTLVGVNVVATSGQHNTLTSGGILNATLQSTGTGNTLIAVGATGSSEFLSSSGNGHDIFDVNRDSQSVSITSGGSNRTAASNELDFLGGISDNELWFSRSGNNLEIDVLGTNTSVNVNNWFQGAGSQLQKITAGGLSIDSQVSQLVQAMASYSVSHPGFSAHSTTQMPTDTAIQSVIAASWHA</sequence>
<dbReference type="SUPFAM" id="SSF51120">
    <property type="entry name" value="beta-Roll"/>
    <property type="match status" value="8"/>
</dbReference>
<proteinExistence type="predicted"/>
<dbReference type="RefSeq" id="WP_343491623.1">
    <property type="nucleotide sequence ID" value="NZ_JBCPYA010000002.1"/>
</dbReference>
<protein>
    <submittedName>
        <fullName evidence="1">Calcium-binding protein</fullName>
    </submittedName>
</protein>
<dbReference type="PRINTS" id="PR00313">
    <property type="entry name" value="CABNDNGRPT"/>
</dbReference>
<dbReference type="InterPro" id="IPR011049">
    <property type="entry name" value="Serralysin-like_metalloprot_C"/>
</dbReference>